<keyword evidence="5 8" id="KW-0812">Transmembrane</keyword>
<feature type="transmembrane region" description="Helical" evidence="8">
    <location>
        <begin position="90"/>
        <end position="109"/>
    </location>
</feature>
<gene>
    <name evidence="9" type="ORF">UFOPK2242_00549</name>
</gene>
<dbReference type="GO" id="GO:0016763">
    <property type="term" value="F:pentosyltransferase activity"/>
    <property type="evidence" value="ECO:0007669"/>
    <property type="project" value="TreeGrafter"/>
</dbReference>
<keyword evidence="3" id="KW-0328">Glycosyltransferase</keyword>
<evidence type="ECO:0000256" key="2">
    <source>
        <dbReference type="ARBA" id="ARBA00022475"/>
    </source>
</evidence>
<evidence type="ECO:0000256" key="3">
    <source>
        <dbReference type="ARBA" id="ARBA00022676"/>
    </source>
</evidence>
<dbReference type="PANTHER" id="PTHR33908">
    <property type="entry name" value="MANNOSYLTRANSFERASE YKCB-RELATED"/>
    <property type="match status" value="1"/>
</dbReference>
<evidence type="ECO:0000256" key="8">
    <source>
        <dbReference type="SAM" id="Phobius"/>
    </source>
</evidence>
<protein>
    <submittedName>
        <fullName evidence="9">Unannotated protein</fullName>
    </submittedName>
</protein>
<proteinExistence type="predicted"/>
<dbReference type="AlphaFoldDB" id="A0A6J6KUS2"/>
<feature type="transmembrane region" description="Helical" evidence="8">
    <location>
        <begin position="243"/>
        <end position="269"/>
    </location>
</feature>
<keyword evidence="4" id="KW-0808">Transferase</keyword>
<evidence type="ECO:0000313" key="9">
    <source>
        <dbReference type="EMBL" id="CAB4653567.1"/>
    </source>
</evidence>
<keyword evidence="6 8" id="KW-1133">Transmembrane helix</keyword>
<feature type="transmembrane region" description="Helical" evidence="8">
    <location>
        <begin position="333"/>
        <end position="351"/>
    </location>
</feature>
<evidence type="ECO:0000256" key="7">
    <source>
        <dbReference type="ARBA" id="ARBA00023136"/>
    </source>
</evidence>
<evidence type="ECO:0000256" key="5">
    <source>
        <dbReference type="ARBA" id="ARBA00022692"/>
    </source>
</evidence>
<sequence length="486" mass="52972">MVAETLTPNKVMRSLGGPTLAFFFLLLVISAALRAPGWVVPVFNSDESFLGAQAEVVNSGGRLYEDAADRKPPLVPYLYAVTFRVFHTTALWSVRLIAAIVVALTGWLLALEAHRRWGTRAQWLAGLLFVMGTVAFAPQDGQAANFEIFMLLPMTAGIVLAQRSRPAASGAAIAFATLCKQTGAAALLPIVYLAARRCGRRGVVLAAVGFAIPLLIVAALVGPSDLLFWAVLGNGSYVGADTASLYVIGMFLLMTAAFAACQAPLLWWIPSAWRDKERRKADADLWLWLASSAVAVVFGFRFFGHYYLQLLPALVLLAAGSLAGASEVAMRRTVALAAVIAVSFSLLGFWVKPFDSAPRYQSVSEYLIKNTSETDQILVWGSVPEIYWASGKLPATRFLSTGFLTGHWGGRAPTPETIEQATPGAWTLFMQDIKEHPPEYVLDTAPAAIRGSELYPISRFPEFSRIIKRQYKFVESIDEISIYQLK</sequence>
<dbReference type="PANTHER" id="PTHR33908:SF11">
    <property type="entry name" value="MEMBRANE PROTEIN"/>
    <property type="match status" value="1"/>
</dbReference>
<keyword evidence="2" id="KW-1003">Cell membrane</keyword>
<name>A0A6J6KUS2_9ZZZZ</name>
<evidence type="ECO:0000256" key="1">
    <source>
        <dbReference type="ARBA" id="ARBA00004651"/>
    </source>
</evidence>
<reference evidence="9" key="1">
    <citation type="submission" date="2020-05" db="EMBL/GenBank/DDBJ databases">
        <authorList>
            <person name="Chiriac C."/>
            <person name="Salcher M."/>
            <person name="Ghai R."/>
            <person name="Kavagutti S V."/>
        </authorList>
    </citation>
    <scope>NUCLEOTIDE SEQUENCE</scope>
</reference>
<feature type="transmembrane region" description="Helical" evidence="8">
    <location>
        <begin position="203"/>
        <end position="223"/>
    </location>
</feature>
<keyword evidence="7 8" id="KW-0472">Membrane</keyword>
<comment type="subcellular location">
    <subcellularLocation>
        <location evidence="1">Cell membrane</location>
        <topology evidence="1">Multi-pass membrane protein</topology>
    </subcellularLocation>
</comment>
<accession>A0A6J6KUS2</accession>
<organism evidence="9">
    <name type="scientific">freshwater metagenome</name>
    <dbReference type="NCBI Taxonomy" id="449393"/>
    <lineage>
        <taxon>unclassified sequences</taxon>
        <taxon>metagenomes</taxon>
        <taxon>ecological metagenomes</taxon>
    </lineage>
</organism>
<dbReference type="EMBL" id="CAEZWM010000049">
    <property type="protein sequence ID" value="CAB4653567.1"/>
    <property type="molecule type" value="Genomic_DNA"/>
</dbReference>
<feature type="transmembrane region" description="Helical" evidence="8">
    <location>
        <begin position="121"/>
        <end position="137"/>
    </location>
</feature>
<evidence type="ECO:0000256" key="6">
    <source>
        <dbReference type="ARBA" id="ARBA00022989"/>
    </source>
</evidence>
<feature type="transmembrane region" description="Helical" evidence="8">
    <location>
        <begin position="281"/>
        <end position="300"/>
    </location>
</feature>
<dbReference type="GO" id="GO:0005886">
    <property type="term" value="C:plasma membrane"/>
    <property type="evidence" value="ECO:0007669"/>
    <property type="project" value="UniProtKB-SubCell"/>
</dbReference>
<dbReference type="InterPro" id="IPR050297">
    <property type="entry name" value="LipidA_mod_glycosyltrf_83"/>
</dbReference>
<dbReference type="GO" id="GO:0008610">
    <property type="term" value="P:lipid biosynthetic process"/>
    <property type="evidence" value="ECO:0007669"/>
    <property type="project" value="UniProtKB-ARBA"/>
</dbReference>
<evidence type="ECO:0000256" key="4">
    <source>
        <dbReference type="ARBA" id="ARBA00022679"/>
    </source>
</evidence>